<dbReference type="InterPro" id="IPR006175">
    <property type="entry name" value="YjgF/YER057c/UK114"/>
</dbReference>
<dbReference type="SUPFAM" id="SSF55298">
    <property type="entry name" value="YjgF-like"/>
    <property type="match status" value="1"/>
</dbReference>
<name>A0A497XMU2_9PROT</name>
<dbReference type="CDD" id="cd00448">
    <property type="entry name" value="YjgF_YER057c_UK114_family"/>
    <property type="match status" value="1"/>
</dbReference>
<sequence>MTTRRIIATAAAPAAIGTYSQAVQAGNTIYMSGQIGLDPATMTMVEGIDAQIVRVFENLKAVAEAAGASLNDAVKFNIYLTDLANFARVNETMAKYVAQPYPARAAVGVKELPRGALVEADAVLVVG</sequence>
<keyword evidence="4" id="KW-1185">Reference proteome</keyword>
<dbReference type="FunFam" id="3.30.1330.40:FF:000001">
    <property type="entry name" value="L-PSP family endoribonuclease"/>
    <property type="match status" value="1"/>
</dbReference>
<organism evidence="3 4">
    <name type="scientific">Sulfurisoma sediminicola</name>
    <dbReference type="NCBI Taxonomy" id="1381557"/>
    <lineage>
        <taxon>Bacteria</taxon>
        <taxon>Pseudomonadati</taxon>
        <taxon>Pseudomonadota</taxon>
        <taxon>Betaproteobacteria</taxon>
        <taxon>Nitrosomonadales</taxon>
        <taxon>Sterolibacteriaceae</taxon>
        <taxon>Sulfurisoma</taxon>
    </lineage>
</organism>
<comment type="similarity">
    <text evidence="1">Belongs to the RutC family.</text>
</comment>
<dbReference type="PANTHER" id="PTHR11803">
    <property type="entry name" value="2-IMINOBUTANOATE/2-IMINOPROPANOATE DEAMINASE RIDA"/>
    <property type="match status" value="1"/>
</dbReference>
<dbReference type="Pfam" id="PF01042">
    <property type="entry name" value="Ribonuc_L-PSP"/>
    <property type="match status" value="1"/>
</dbReference>
<dbReference type="GO" id="GO:0019239">
    <property type="term" value="F:deaminase activity"/>
    <property type="evidence" value="ECO:0007669"/>
    <property type="project" value="TreeGrafter"/>
</dbReference>
<dbReference type="PANTHER" id="PTHR11803:SF39">
    <property type="entry name" value="2-IMINOBUTANOATE_2-IMINOPROPANOATE DEAMINASE"/>
    <property type="match status" value="1"/>
</dbReference>
<dbReference type="RefSeq" id="WP_121240453.1">
    <property type="nucleotide sequence ID" value="NZ_BHVV01000002.1"/>
</dbReference>
<evidence type="ECO:0000313" key="4">
    <source>
        <dbReference type="Proteomes" id="UP000268908"/>
    </source>
</evidence>
<dbReference type="InterPro" id="IPR035959">
    <property type="entry name" value="RutC-like_sf"/>
</dbReference>
<dbReference type="Proteomes" id="UP000268908">
    <property type="component" value="Unassembled WGS sequence"/>
</dbReference>
<evidence type="ECO:0000256" key="2">
    <source>
        <dbReference type="SAM" id="SignalP"/>
    </source>
</evidence>
<dbReference type="OrthoDB" id="9809792at2"/>
<proteinExistence type="inferred from homology"/>
<dbReference type="Gene3D" id="3.30.1330.40">
    <property type="entry name" value="RutC-like"/>
    <property type="match status" value="1"/>
</dbReference>
<accession>A0A497XMU2</accession>
<comment type="caution">
    <text evidence="3">The sequence shown here is derived from an EMBL/GenBank/DDBJ whole genome shotgun (WGS) entry which is preliminary data.</text>
</comment>
<dbReference type="NCBIfam" id="TIGR00004">
    <property type="entry name" value="Rid family detoxifying hydrolase"/>
    <property type="match status" value="1"/>
</dbReference>
<evidence type="ECO:0000256" key="1">
    <source>
        <dbReference type="ARBA" id="ARBA00010552"/>
    </source>
</evidence>
<dbReference type="InterPro" id="IPR006056">
    <property type="entry name" value="RidA"/>
</dbReference>
<protein>
    <submittedName>
        <fullName evidence="3">Reactive intermediate/imine deaminase</fullName>
    </submittedName>
</protein>
<feature type="signal peptide" evidence="2">
    <location>
        <begin position="1"/>
        <end position="25"/>
    </location>
</feature>
<dbReference type="AlphaFoldDB" id="A0A497XMU2"/>
<dbReference type="EMBL" id="RCCI01000004">
    <property type="protein sequence ID" value="RLJ68566.1"/>
    <property type="molecule type" value="Genomic_DNA"/>
</dbReference>
<feature type="chain" id="PRO_5019828138" evidence="2">
    <location>
        <begin position="26"/>
        <end position="127"/>
    </location>
</feature>
<evidence type="ECO:0000313" key="3">
    <source>
        <dbReference type="EMBL" id="RLJ68566.1"/>
    </source>
</evidence>
<gene>
    <name evidence="3" type="ORF">DFR35_1134</name>
</gene>
<dbReference type="GO" id="GO:0005829">
    <property type="term" value="C:cytosol"/>
    <property type="evidence" value="ECO:0007669"/>
    <property type="project" value="TreeGrafter"/>
</dbReference>
<reference evidence="3 4" key="1">
    <citation type="submission" date="2018-10" db="EMBL/GenBank/DDBJ databases">
        <title>Genomic Encyclopedia of Type Strains, Phase IV (KMG-IV): sequencing the most valuable type-strain genomes for metagenomic binning, comparative biology and taxonomic classification.</title>
        <authorList>
            <person name="Goeker M."/>
        </authorList>
    </citation>
    <scope>NUCLEOTIDE SEQUENCE [LARGE SCALE GENOMIC DNA]</scope>
    <source>
        <strain evidence="3 4">DSM 26916</strain>
    </source>
</reference>
<keyword evidence="2" id="KW-0732">Signal</keyword>